<dbReference type="EMBL" id="PSYR01000002">
    <property type="protein sequence ID" value="RCN56109.1"/>
    <property type="molecule type" value="Genomic_DNA"/>
</dbReference>
<protein>
    <submittedName>
        <fullName evidence="6">Formate hydrogenlyase</fullName>
    </submittedName>
</protein>
<dbReference type="GO" id="GO:0005886">
    <property type="term" value="C:plasma membrane"/>
    <property type="evidence" value="ECO:0007669"/>
    <property type="project" value="UniProtKB-SubCell"/>
</dbReference>
<dbReference type="PANTHER" id="PTHR38601:SF1">
    <property type="entry name" value="HYDROGENASE-4 COMPONENT E"/>
    <property type="match status" value="1"/>
</dbReference>
<keyword evidence="4" id="KW-1133">Transmembrane helix</keyword>
<accession>A0A1C2FYP4</accession>
<dbReference type="RefSeq" id="WP_065971747.1">
    <property type="nucleotide sequence ID" value="NZ_CP080624.1"/>
</dbReference>
<keyword evidence="3" id="KW-0812">Transmembrane</keyword>
<evidence type="ECO:0000256" key="2">
    <source>
        <dbReference type="ARBA" id="ARBA00022475"/>
    </source>
</evidence>
<name>A0A1C2FYP4_9GAMM</name>
<evidence type="ECO:0000256" key="5">
    <source>
        <dbReference type="ARBA" id="ARBA00023136"/>
    </source>
</evidence>
<dbReference type="Proteomes" id="UP000253250">
    <property type="component" value="Unassembled WGS sequence"/>
</dbReference>
<gene>
    <name evidence="6" type="ORF">C4900_09590</name>
</gene>
<keyword evidence="7" id="KW-1185">Reference proteome</keyword>
<dbReference type="STRING" id="163359.A9R16_02480"/>
<dbReference type="PANTHER" id="PTHR38601">
    <property type="entry name" value="HYDROGENASE-4 COMPONENT E"/>
    <property type="match status" value="1"/>
</dbReference>
<proteinExistence type="predicted"/>
<comment type="caution">
    <text evidence="6">The sequence shown here is derived from an EMBL/GenBank/DDBJ whole genome shotgun (WGS) entry which is preliminary data.</text>
</comment>
<dbReference type="OrthoDB" id="5298295at2"/>
<comment type="subcellular location">
    <subcellularLocation>
        <location evidence="1">Cell membrane</location>
        <topology evidence="1">Multi-pass membrane protein</topology>
    </subcellularLocation>
</comment>
<sequence>MMPLAAPINLLAALFLLVLFAMLSQRRLANLIVLYTWQGAILTACIAMTAYATHSVHLYVSALLNGMLKIVFVPILLRQLARRLNLQWDRETLVQVPTVMLIGLGLVIFAFNAVLPIAAVAHTMNHAIVGIAVASILLSLLIMITRATALSQVIGFLALENSLIFAANSVTYGMPMIIEFGIALDVIVGIFILGVFFFHIREQFDTLDIARIERRGGPR</sequence>
<evidence type="ECO:0000313" key="6">
    <source>
        <dbReference type="EMBL" id="RCN56109.1"/>
    </source>
</evidence>
<keyword evidence="5" id="KW-0472">Membrane</keyword>
<evidence type="ECO:0000313" key="7">
    <source>
        <dbReference type="Proteomes" id="UP000253250"/>
    </source>
</evidence>
<dbReference type="AlphaFoldDB" id="A0A1C2FYP4"/>
<evidence type="ECO:0000256" key="4">
    <source>
        <dbReference type="ARBA" id="ARBA00022989"/>
    </source>
</evidence>
<dbReference type="InterPro" id="IPR038730">
    <property type="entry name" value="HyfE-like"/>
</dbReference>
<keyword evidence="2" id="KW-1003">Cell membrane</keyword>
<keyword evidence="6" id="KW-0456">Lyase</keyword>
<evidence type="ECO:0000256" key="3">
    <source>
        <dbReference type="ARBA" id="ARBA00022692"/>
    </source>
</evidence>
<dbReference type="GO" id="GO:0016829">
    <property type="term" value="F:lyase activity"/>
    <property type="evidence" value="ECO:0007669"/>
    <property type="project" value="UniProtKB-KW"/>
</dbReference>
<reference evidence="6 7" key="1">
    <citation type="submission" date="2018-02" db="EMBL/GenBank/DDBJ databases">
        <title>Insights into the biology of acidophilic members of the Acidiferrobacteraceae family derived from comparative genomic analyses.</title>
        <authorList>
            <person name="Issotta F."/>
            <person name="Thyssen C."/>
            <person name="Mena C."/>
            <person name="Moya A."/>
            <person name="Bellenberg S."/>
            <person name="Sproer C."/>
            <person name="Covarrubias P.C."/>
            <person name="Sand W."/>
            <person name="Quatrini R."/>
            <person name="Vera M."/>
        </authorList>
    </citation>
    <scope>NUCLEOTIDE SEQUENCE [LARGE SCALE GENOMIC DNA]</scope>
    <source>
        <strain evidence="7">m-1</strain>
    </source>
</reference>
<evidence type="ECO:0000256" key="1">
    <source>
        <dbReference type="ARBA" id="ARBA00004651"/>
    </source>
</evidence>
<organism evidence="6 7">
    <name type="scientific">Acidiferrobacter thiooxydans</name>
    <dbReference type="NCBI Taxonomy" id="163359"/>
    <lineage>
        <taxon>Bacteria</taxon>
        <taxon>Pseudomonadati</taxon>
        <taxon>Pseudomonadota</taxon>
        <taxon>Gammaproteobacteria</taxon>
        <taxon>Acidiferrobacterales</taxon>
        <taxon>Acidiferrobacteraceae</taxon>
        <taxon>Acidiferrobacter</taxon>
    </lineage>
</organism>